<protein>
    <submittedName>
        <fullName evidence="1">17389_t:CDS:1</fullName>
    </submittedName>
</protein>
<comment type="caution">
    <text evidence="1">The sequence shown here is derived from an EMBL/GenBank/DDBJ whole genome shotgun (WGS) entry which is preliminary data.</text>
</comment>
<organism evidence="1 2">
    <name type="scientific">Cetraspora pellucida</name>
    <dbReference type="NCBI Taxonomy" id="1433469"/>
    <lineage>
        <taxon>Eukaryota</taxon>
        <taxon>Fungi</taxon>
        <taxon>Fungi incertae sedis</taxon>
        <taxon>Mucoromycota</taxon>
        <taxon>Glomeromycotina</taxon>
        <taxon>Glomeromycetes</taxon>
        <taxon>Diversisporales</taxon>
        <taxon>Gigasporaceae</taxon>
        <taxon>Cetraspora</taxon>
    </lineage>
</organism>
<dbReference type="Proteomes" id="UP000789366">
    <property type="component" value="Unassembled WGS sequence"/>
</dbReference>
<evidence type="ECO:0000313" key="2">
    <source>
        <dbReference type="Proteomes" id="UP000789366"/>
    </source>
</evidence>
<proteinExistence type="predicted"/>
<sequence length="115" mass="13295">DFTSAILSSLQNAVLAIKHPDAFSLRKSEMDEDALGSRDRFFWRRYKLMKNIILWKDYIQEDFVRPLVTENLIDQCALRILDVSPANAIKFQKILEIVPGEWFSPPTLEKIARGA</sequence>
<feature type="non-terminal residue" evidence="1">
    <location>
        <position position="115"/>
    </location>
</feature>
<accession>A0ACA9RC10</accession>
<evidence type="ECO:0000313" key="1">
    <source>
        <dbReference type="EMBL" id="CAG8787228.1"/>
    </source>
</evidence>
<name>A0ACA9RC10_9GLOM</name>
<reference evidence="1" key="1">
    <citation type="submission" date="2021-06" db="EMBL/GenBank/DDBJ databases">
        <authorList>
            <person name="Kallberg Y."/>
            <person name="Tangrot J."/>
            <person name="Rosling A."/>
        </authorList>
    </citation>
    <scope>NUCLEOTIDE SEQUENCE</scope>
    <source>
        <strain evidence="1">28 12/20/2015</strain>
    </source>
</reference>
<keyword evidence="2" id="KW-1185">Reference proteome</keyword>
<dbReference type="EMBL" id="CAJVPW010065580">
    <property type="protein sequence ID" value="CAG8787228.1"/>
    <property type="molecule type" value="Genomic_DNA"/>
</dbReference>
<gene>
    <name evidence="1" type="ORF">SPELUC_LOCUS16903</name>
</gene>
<feature type="non-terminal residue" evidence="1">
    <location>
        <position position="1"/>
    </location>
</feature>